<dbReference type="AlphaFoldDB" id="A0A0B0EKJ3"/>
<feature type="signal peptide" evidence="4">
    <location>
        <begin position="1"/>
        <end position="24"/>
    </location>
</feature>
<evidence type="ECO:0000256" key="4">
    <source>
        <dbReference type="RuleBase" id="RU367119"/>
    </source>
</evidence>
<dbReference type="NCBIfam" id="TIGR02136">
    <property type="entry name" value="ptsS_2"/>
    <property type="match status" value="1"/>
</dbReference>
<reference evidence="6 7" key="1">
    <citation type="submission" date="2014-10" db="EMBL/GenBank/DDBJ databases">
        <title>Draft genome of anammox bacterium scalindua brodae, obtained using differential coverage binning of sequence data from two enrichment reactors.</title>
        <authorList>
            <person name="Speth D.R."/>
            <person name="Russ L."/>
            <person name="Kartal B."/>
            <person name="Op den Camp H.J."/>
            <person name="Dutilh B.E."/>
            <person name="Jetten M.S."/>
        </authorList>
    </citation>
    <scope>NUCLEOTIDE SEQUENCE [LARGE SCALE GENOMIC DNA]</scope>
    <source>
        <strain evidence="6">RU1</strain>
    </source>
</reference>
<dbReference type="EMBL" id="JRYO01000072">
    <property type="protein sequence ID" value="KHE93099.1"/>
    <property type="molecule type" value="Genomic_DNA"/>
</dbReference>
<dbReference type="Gene3D" id="3.40.190.10">
    <property type="entry name" value="Periplasmic binding protein-like II"/>
    <property type="match status" value="2"/>
</dbReference>
<dbReference type="PATRIC" id="fig|237368.3.peg.1230"/>
<organism evidence="6 7">
    <name type="scientific">Candidatus Scalindua brodae</name>
    <dbReference type="NCBI Taxonomy" id="237368"/>
    <lineage>
        <taxon>Bacteria</taxon>
        <taxon>Pseudomonadati</taxon>
        <taxon>Planctomycetota</taxon>
        <taxon>Candidatus Brocadiia</taxon>
        <taxon>Candidatus Brocadiales</taxon>
        <taxon>Candidatus Scalinduaceae</taxon>
        <taxon>Candidatus Scalindua</taxon>
    </lineage>
</organism>
<evidence type="ECO:0000256" key="1">
    <source>
        <dbReference type="ARBA" id="ARBA00008725"/>
    </source>
</evidence>
<keyword evidence="4" id="KW-0592">Phosphate transport</keyword>
<accession>A0A0B0EKJ3</accession>
<feature type="domain" description="PBP" evidence="5">
    <location>
        <begin position="40"/>
        <end position="296"/>
    </location>
</feature>
<dbReference type="GO" id="GO:0042301">
    <property type="term" value="F:phosphate ion binding"/>
    <property type="evidence" value="ECO:0007669"/>
    <property type="project" value="UniProtKB-UniRule"/>
</dbReference>
<dbReference type="Pfam" id="PF12849">
    <property type="entry name" value="PBP_like_2"/>
    <property type="match status" value="1"/>
</dbReference>
<dbReference type="eggNOG" id="COG0226">
    <property type="taxonomic scope" value="Bacteria"/>
</dbReference>
<dbReference type="InterPro" id="IPR011862">
    <property type="entry name" value="Phos-bd"/>
</dbReference>
<name>A0A0B0EKJ3_9BACT</name>
<proteinExistence type="inferred from homology"/>
<evidence type="ECO:0000259" key="5">
    <source>
        <dbReference type="Pfam" id="PF12849"/>
    </source>
</evidence>
<dbReference type="GO" id="GO:0006817">
    <property type="term" value="P:phosphate ion transport"/>
    <property type="evidence" value="ECO:0007669"/>
    <property type="project" value="UniProtKB-UniRule"/>
</dbReference>
<dbReference type="InterPro" id="IPR024370">
    <property type="entry name" value="PBP_domain"/>
</dbReference>
<dbReference type="Proteomes" id="UP000030652">
    <property type="component" value="Unassembled WGS sequence"/>
</dbReference>
<evidence type="ECO:0000256" key="2">
    <source>
        <dbReference type="ARBA" id="ARBA00022448"/>
    </source>
</evidence>
<protein>
    <recommendedName>
        <fullName evidence="4">Phosphate-binding protein</fullName>
    </recommendedName>
</protein>
<evidence type="ECO:0000256" key="3">
    <source>
        <dbReference type="ARBA" id="ARBA00022729"/>
    </source>
</evidence>
<comment type="similarity">
    <text evidence="1 4">Belongs to the PstS family.</text>
</comment>
<gene>
    <name evidence="6" type="ORF">SCABRO_01118</name>
</gene>
<dbReference type="InterPro" id="IPR050811">
    <property type="entry name" value="Phosphate_ABC_transporter"/>
</dbReference>
<keyword evidence="2 4" id="KW-0813">Transport</keyword>
<dbReference type="PANTHER" id="PTHR30570">
    <property type="entry name" value="PERIPLASMIC PHOSPHATE BINDING COMPONENT OF PHOSPHATE ABC TRANSPORTER"/>
    <property type="match status" value="1"/>
</dbReference>
<comment type="function">
    <text evidence="4">Involved in the system for phosphate transport across the cytoplasmic membrane.</text>
</comment>
<evidence type="ECO:0000313" key="7">
    <source>
        <dbReference type="Proteomes" id="UP000030652"/>
    </source>
</evidence>
<sequence length="322" mass="35303">MKRLFLLVVFFNLCLAGISSTGQAVEVDPDIKSYTKVGGVSGNLNSIGSDTVNNLMTFWAEGFNRLYPNVKVQIEGKGSSTAPPALILGTAQIGPMSRAMKPTEVDSFEKRYGYKPTQIRTSLDALAVYVNKDNPIKGLDFAQVDAIFSKTRKGGYREDITTWGKLGILGEWANRPVSLYGRNSASGTYGYFKKKALFKGDYKNTVKEQPGSASVVQGVTEDRFGIGYSGIGYKTSGVRAIPLAKEGNSYKEALIENVLDGSYPLARFLYLYVNKKPGKPLDPLILEFVKYILCKEGQEVVIKDGYIPLPASVIEEELAKIK</sequence>
<feature type="chain" id="PRO_5027156259" description="Phosphate-binding protein" evidence="4">
    <location>
        <begin position="25"/>
        <end position="322"/>
    </location>
</feature>
<dbReference type="CDD" id="cd13653">
    <property type="entry name" value="PBP2_phosphate_like_1"/>
    <property type="match status" value="1"/>
</dbReference>
<keyword evidence="3 4" id="KW-0732">Signal</keyword>
<comment type="caution">
    <text evidence="6">The sequence shown here is derived from an EMBL/GenBank/DDBJ whole genome shotgun (WGS) entry which is preliminary data.</text>
</comment>
<dbReference type="SUPFAM" id="SSF53850">
    <property type="entry name" value="Periplasmic binding protein-like II"/>
    <property type="match status" value="1"/>
</dbReference>
<evidence type="ECO:0000313" key="6">
    <source>
        <dbReference type="EMBL" id="KHE93099.1"/>
    </source>
</evidence>
<dbReference type="PANTHER" id="PTHR30570:SF6">
    <property type="entry name" value="PHOSPHATE-BINDING PROTEIN PSTS"/>
    <property type="match status" value="1"/>
</dbReference>